<dbReference type="OrthoDB" id="442460at2759"/>
<dbReference type="ChiTaRS" id="SENP6">
    <property type="organism name" value="human"/>
</dbReference>
<organism evidence="1">
    <name type="scientific">Homo sapiens</name>
    <name type="common">Human</name>
    <dbReference type="NCBI Taxonomy" id="9606"/>
    <lineage>
        <taxon>Eukaryota</taxon>
        <taxon>Metazoa</taxon>
        <taxon>Chordata</taxon>
        <taxon>Craniata</taxon>
        <taxon>Vertebrata</taxon>
        <taxon>Euteleostomi</taxon>
        <taxon>Mammalia</taxon>
        <taxon>Eutheria</taxon>
        <taxon>Euarchontoglires</taxon>
        <taxon>Primates</taxon>
        <taxon>Haplorrhini</taxon>
        <taxon>Catarrhini</taxon>
        <taxon>Hominidae</taxon>
        <taxon>Homo</taxon>
    </lineage>
</organism>
<accession>L8E9U8</accession>
<dbReference type="AlphaFoldDB" id="L8E9U8"/>
<protein>
    <submittedName>
        <fullName evidence="1">Alternative protein SENP6</fullName>
    </submittedName>
</protein>
<dbReference type="EMBL" id="HF584019">
    <property type="protein sequence ID" value="CCQ43516.1"/>
    <property type="molecule type" value="Genomic_DNA"/>
</dbReference>
<proteinExistence type="predicted"/>
<sequence>MEVLKIIGALIMKKKVKEIQIKMGQICSVWMKMRILKPQKEKS</sequence>
<evidence type="ECO:0000313" key="1">
    <source>
        <dbReference type="EMBL" id="CCQ43516.1"/>
    </source>
</evidence>
<name>L8E9U8_HUMAN</name>
<reference evidence="1" key="1">
    <citation type="journal article" date="2013" name="PLoS ONE">
        <title>Direct detection of alternative open reading frames translation products in human significantly expands the proteome.</title>
        <authorList>
            <person name="Vanderperre B."/>
            <person name="Lucier J.-F."/>
            <person name="Motard J."/>
            <person name="Tremblay G."/>
            <person name="Vanderperre S."/>
            <person name="Wisztorski M."/>
            <person name="Salzet M."/>
            <person name="Boisvert F.-M."/>
            <person name="Roucou X."/>
        </authorList>
    </citation>
    <scope>NUCLEOTIDE SEQUENCE</scope>
</reference>
<gene>
    <name evidence="1" type="primary">SENP6</name>
</gene>